<dbReference type="InterPro" id="IPR039657">
    <property type="entry name" value="Dimethylallyltransferase"/>
</dbReference>
<gene>
    <name evidence="11" type="ORF">KFK09_002027</name>
</gene>
<dbReference type="SMR" id="A0A8T3C941"/>
<organism evidence="11 12">
    <name type="scientific">Dendrobium nobile</name>
    <name type="common">Orchid</name>
    <dbReference type="NCBI Taxonomy" id="94219"/>
    <lineage>
        <taxon>Eukaryota</taxon>
        <taxon>Viridiplantae</taxon>
        <taxon>Streptophyta</taxon>
        <taxon>Embryophyta</taxon>
        <taxon>Tracheophyta</taxon>
        <taxon>Spermatophyta</taxon>
        <taxon>Magnoliopsida</taxon>
        <taxon>Liliopsida</taxon>
        <taxon>Asparagales</taxon>
        <taxon>Orchidaceae</taxon>
        <taxon>Epidendroideae</taxon>
        <taxon>Malaxideae</taxon>
        <taxon>Dendrobiinae</taxon>
        <taxon>Dendrobium</taxon>
    </lineage>
</organism>
<dbReference type="FunFam" id="1.10.287.890:FF:000002">
    <property type="entry name" value="Adenylate isopentenyltransferase 5, chloroplastic"/>
    <property type="match status" value="1"/>
</dbReference>
<dbReference type="GO" id="GO:0009824">
    <property type="term" value="F:AMP dimethylallyltransferase activity"/>
    <property type="evidence" value="ECO:0007669"/>
    <property type="project" value="UniProtKB-ARBA"/>
</dbReference>
<accession>A0A8T3C941</accession>
<dbReference type="PANTHER" id="PTHR11088">
    <property type="entry name" value="TRNA DIMETHYLALLYLTRANSFERASE"/>
    <property type="match status" value="1"/>
</dbReference>
<evidence type="ECO:0000313" key="11">
    <source>
        <dbReference type="EMBL" id="KAI0529477.1"/>
    </source>
</evidence>
<dbReference type="SUPFAM" id="SSF52540">
    <property type="entry name" value="P-loop containing nucleoside triphosphate hydrolases"/>
    <property type="match status" value="1"/>
</dbReference>
<evidence type="ECO:0000313" key="12">
    <source>
        <dbReference type="Proteomes" id="UP000829196"/>
    </source>
</evidence>
<name>A0A8T3C941_DENNO</name>
<dbReference type="GO" id="GO:0009691">
    <property type="term" value="P:cytokinin biosynthetic process"/>
    <property type="evidence" value="ECO:0007669"/>
    <property type="project" value="UniProtKB-KW"/>
</dbReference>
<evidence type="ECO:0000256" key="1">
    <source>
        <dbReference type="ARBA" id="ARBA00005842"/>
    </source>
</evidence>
<sequence>MNLCCSLPPSIHRHRNPSASMASLLCLKKTIILPTEPTGKFRRDQCVSDHSSDNHPPFPLLQLTPKTDKKAIFILGSSGTGKSKLAVTLALRFAGEIINSDKMQVYDDLHIITNKIKPEERFNVPHHLLGGVNPDSEFTAVDFRQKSAASVQEISARGHLPIVAGGSNSYIKEMVAGDNGLLDRGYQCCFIWVDADGKALEEFVSERVEKMVEEGLVEEARAMFKPEADYSKGVRKAIGLPEMESYFRRQGNADEMERAAVLAEAIGAIKENTCRLTRRQREKIGRFEAEEGWRLNRVDATAALMRRREASAAEELWEKMVVEPSVDVVKKFVGGVGGHTITVDQ</sequence>
<keyword evidence="2" id="KW-0808">Transferase</keyword>
<evidence type="ECO:0000256" key="4">
    <source>
        <dbReference type="ARBA" id="ARBA00022741"/>
    </source>
</evidence>
<dbReference type="GO" id="GO:0005739">
    <property type="term" value="C:mitochondrion"/>
    <property type="evidence" value="ECO:0007669"/>
    <property type="project" value="TreeGrafter"/>
</dbReference>
<evidence type="ECO:0000256" key="5">
    <source>
        <dbReference type="ARBA" id="ARBA00022840"/>
    </source>
</evidence>
<keyword evidence="5" id="KW-0067">ATP-binding</keyword>
<evidence type="ECO:0000256" key="7">
    <source>
        <dbReference type="ARBA" id="ARBA00051744"/>
    </source>
</evidence>
<dbReference type="Gene3D" id="1.10.287.890">
    <property type="entry name" value="Crystal structure of tRNA isopentenylpyrophosphate transferase (bh2366) domain"/>
    <property type="match status" value="1"/>
</dbReference>
<comment type="function">
    <text evidence="9">Involved in cytokinin biosynthesis. Catalyzes the transfer of an isopentenyl group from dimethylallyl diphosphate (DMAPP) to ATP and ADP.</text>
</comment>
<keyword evidence="12" id="KW-1185">Reference proteome</keyword>
<dbReference type="InterPro" id="IPR027417">
    <property type="entry name" value="P-loop_NTPase"/>
</dbReference>
<dbReference type="Pfam" id="PF01715">
    <property type="entry name" value="IPPT"/>
    <property type="match status" value="2"/>
</dbReference>
<evidence type="ECO:0000256" key="10">
    <source>
        <dbReference type="ARBA" id="ARBA00066838"/>
    </source>
</evidence>
<dbReference type="EC" id="2.5.1.112" evidence="10"/>
<comment type="catalytic activity">
    <reaction evidence="7">
        <text>dimethylallyl diphosphate + ATP = N(6)-(dimethylallyl)adenosine 5'-triphosphate + diphosphate</text>
        <dbReference type="Rhea" id="RHEA:36331"/>
        <dbReference type="ChEBI" id="CHEBI:30616"/>
        <dbReference type="ChEBI" id="CHEBI:33019"/>
        <dbReference type="ChEBI" id="CHEBI:57623"/>
        <dbReference type="ChEBI" id="CHEBI:73532"/>
        <dbReference type="EC" id="2.5.1.112"/>
    </reaction>
</comment>
<proteinExistence type="inferred from homology"/>
<comment type="catalytic activity">
    <reaction evidence="8">
        <text>dimethylallyl diphosphate + ADP = N(6)-(dimethylallyl)adenosine 5'-diphosphate + diphosphate</text>
        <dbReference type="Rhea" id="RHEA:36327"/>
        <dbReference type="ChEBI" id="CHEBI:33019"/>
        <dbReference type="ChEBI" id="CHEBI:57623"/>
        <dbReference type="ChEBI" id="CHEBI:73533"/>
        <dbReference type="ChEBI" id="CHEBI:456216"/>
        <dbReference type="EC" id="2.5.1.112"/>
    </reaction>
</comment>
<dbReference type="Gene3D" id="3.40.50.300">
    <property type="entry name" value="P-loop containing nucleotide triphosphate hydrolases"/>
    <property type="match status" value="1"/>
</dbReference>
<dbReference type="GO" id="GO:0006400">
    <property type="term" value="P:tRNA modification"/>
    <property type="evidence" value="ECO:0007669"/>
    <property type="project" value="TreeGrafter"/>
</dbReference>
<dbReference type="GO" id="GO:0052622">
    <property type="term" value="F:ATP/ADP dimethylallyltransferase activity"/>
    <property type="evidence" value="ECO:0007669"/>
    <property type="project" value="UniProtKB-EC"/>
</dbReference>
<comment type="similarity">
    <text evidence="1">Belongs to the IPP transferase family.</text>
</comment>
<evidence type="ECO:0000256" key="8">
    <source>
        <dbReference type="ARBA" id="ARBA00052386"/>
    </source>
</evidence>
<dbReference type="EMBL" id="JAGYWB010000002">
    <property type="protein sequence ID" value="KAI0529477.1"/>
    <property type="molecule type" value="Genomic_DNA"/>
</dbReference>
<keyword evidence="3" id="KW-0203">Cytokinin biosynthesis</keyword>
<dbReference type="Proteomes" id="UP000829196">
    <property type="component" value="Unassembled WGS sequence"/>
</dbReference>
<comment type="caution">
    <text evidence="11">The sequence shown here is derived from an EMBL/GenBank/DDBJ whole genome shotgun (WGS) entry which is preliminary data.</text>
</comment>
<evidence type="ECO:0000256" key="9">
    <source>
        <dbReference type="ARBA" id="ARBA00055191"/>
    </source>
</evidence>
<keyword evidence="4" id="KW-0547">Nucleotide-binding</keyword>
<reference evidence="11" key="1">
    <citation type="journal article" date="2022" name="Front. Genet.">
        <title>Chromosome-Scale Assembly of the Dendrobium nobile Genome Provides Insights Into the Molecular Mechanism of the Biosynthesis of the Medicinal Active Ingredient of Dendrobium.</title>
        <authorList>
            <person name="Xu Q."/>
            <person name="Niu S.-C."/>
            <person name="Li K.-L."/>
            <person name="Zheng P.-J."/>
            <person name="Zhang X.-J."/>
            <person name="Jia Y."/>
            <person name="Liu Y."/>
            <person name="Niu Y.-X."/>
            <person name="Yu L.-H."/>
            <person name="Chen D.-F."/>
            <person name="Zhang G.-Q."/>
        </authorList>
    </citation>
    <scope>NUCLEOTIDE SEQUENCE</scope>
    <source>
        <tissue evidence="11">Leaf</tissue>
    </source>
</reference>
<evidence type="ECO:0000256" key="2">
    <source>
        <dbReference type="ARBA" id="ARBA00022679"/>
    </source>
</evidence>
<dbReference type="GO" id="GO:0005524">
    <property type="term" value="F:ATP binding"/>
    <property type="evidence" value="ECO:0007669"/>
    <property type="project" value="UniProtKB-KW"/>
</dbReference>
<evidence type="ECO:0000256" key="3">
    <source>
        <dbReference type="ARBA" id="ARBA00022712"/>
    </source>
</evidence>
<dbReference type="PANTHER" id="PTHR11088:SF74">
    <property type="entry name" value="ADENYLATE ISOPENTENYLTRANSFERASE 5, CHLOROPLASTIC"/>
    <property type="match status" value="1"/>
</dbReference>
<dbReference type="GO" id="GO:0052381">
    <property type="term" value="F:tRNA dimethylallyltransferase activity"/>
    <property type="evidence" value="ECO:0007669"/>
    <property type="project" value="TreeGrafter"/>
</dbReference>
<dbReference type="OrthoDB" id="775260at2759"/>
<dbReference type="AlphaFoldDB" id="A0A8T3C941"/>
<protein>
    <recommendedName>
        <fullName evidence="10">adenylate dimethylallyltransferase (ADP/ATP-dependent)</fullName>
        <ecNumber evidence="10">2.5.1.112</ecNumber>
    </recommendedName>
</protein>
<keyword evidence="6" id="KW-0809">Transit peptide</keyword>
<evidence type="ECO:0000256" key="6">
    <source>
        <dbReference type="ARBA" id="ARBA00022946"/>
    </source>
</evidence>